<dbReference type="Pfam" id="PF00975">
    <property type="entry name" value="Thioesterase"/>
    <property type="match status" value="1"/>
</dbReference>
<accession>A0AAD7UP91</accession>
<dbReference type="PANTHER" id="PTHR11487">
    <property type="entry name" value="THIOESTERASE"/>
    <property type="match status" value="1"/>
</dbReference>
<keyword evidence="5" id="KW-1185">Reference proteome</keyword>
<dbReference type="Gene3D" id="3.40.50.1820">
    <property type="entry name" value="alpha/beta hydrolase"/>
    <property type="match status" value="1"/>
</dbReference>
<protein>
    <recommendedName>
        <fullName evidence="3">Thioesterase domain-containing protein</fullName>
    </recommendedName>
</protein>
<sequence>MSQQREGDAKEREAKALEERMATWHRELHAKHEAEARGKFRAMAEILESTAQLRQTRHEHKTLSGDDLDFCRAFYEGTTRRMMASYEERRVEPSTPNRLDPVGAKRDHRGRPRVVLAVMDCGRHWTRASTIEGALRDVADVSSLCLPSRSRRVMEAMPEEPETKTQEGWVSLSERQTQTSVLRRLAEMAVGDNIGSHPYVIVGHGVGAIFAYELLRAQRRRRGRLPVRFFVSGSRAPPNFPPGPSATPADGGPPLFERDDEALLAYFGRLRRGDALIEETPPDQPDLESDRDRPIRLGAESEARRRRAMRRDVDSLPRELRESCHLRAHAAACIRADLRLLDAHVHVPDGPLDCPITALAGERDVSLSDEDLDEWRAETNADFQMRRPPGGAQYLDQPEGQRVLIDLLRHTFLTWSEEEQTPSLDYAAAATPEAEDADEEDDECCAIRVDLRSRGGVERSPWH</sequence>
<feature type="region of interest" description="Disordered" evidence="2">
    <location>
        <begin position="154"/>
        <end position="173"/>
    </location>
</feature>
<dbReference type="GO" id="GO:0008610">
    <property type="term" value="P:lipid biosynthetic process"/>
    <property type="evidence" value="ECO:0007669"/>
    <property type="project" value="TreeGrafter"/>
</dbReference>
<name>A0AAD7UP91_9STRA</name>
<organism evidence="4 5">
    <name type="scientific">Chrysophaeum taylorii</name>
    <dbReference type="NCBI Taxonomy" id="2483200"/>
    <lineage>
        <taxon>Eukaryota</taxon>
        <taxon>Sar</taxon>
        <taxon>Stramenopiles</taxon>
        <taxon>Ochrophyta</taxon>
        <taxon>Pelagophyceae</taxon>
        <taxon>Pelagomonadales</taxon>
        <taxon>Pelagomonadaceae</taxon>
        <taxon>Chrysophaeum</taxon>
    </lineage>
</organism>
<evidence type="ECO:0000313" key="4">
    <source>
        <dbReference type="EMBL" id="KAJ8613132.1"/>
    </source>
</evidence>
<gene>
    <name evidence="4" type="ORF">CTAYLR_004826</name>
</gene>
<dbReference type="SUPFAM" id="SSF53474">
    <property type="entry name" value="alpha/beta-Hydrolases"/>
    <property type="match status" value="1"/>
</dbReference>
<dbReference type="InterPro" id="IPR001031">
    <property type="entry name" value="Thioesterase"/>
</dbReference>
<evidence type="ECO:0000256" key="1">
    <source>
        <dbReference type="ARBA" id="ARBA00007169"/>
    </source>
</evidence>
<proteinExistence type="inferred from homology"/>
<feature type="region of interest" description="Disordered" evidence="2">
    <location>
        <begin position="423"/>
        <end position="442"/>
    </location>
</feature>
<dbReference type="InterPro" id="IPR012223">
    <property type="entry name" value="TEII"/>
</dbReference>
<dbReference type="AlphaFoldDB" id="A0AAD7UP91"/>
<feature type="compositionally biased region" description="Acidic residues" evidence="2">
    <location>
        <begin position="277"/>
        <end position="287"/>
    </location>
</feature>
<comment type="similarity">
    <text evidence="1">Belongs to the thioesterase family.</text>
</comment>
<feature type="compositionally biased region" description="Basic and acidic residues" evidence="2">
    <location>
        <begin position="288"/>
        <end position="303"/>
    </location>
</feature>
<dbReference type="InterPro" id="IPR029058">
    <property type="entry name" value="AB_hydrolase_fold"/>
</dbReference>
<dbReference type="EMBL" id="JAQMWT010000036">
    <property type="protein sequence ID" value="KAJ8613132.1"/>
    <property type="molecule type" value="Genomic_DNA"/>
</dbReference>
<dbReference type="PANTHER" id="PTHR11487:SF0">
    <property type="entry name" value="S-ACYL FATTY ACID SYNTHASE THIOESTERASE, MEDIUM CHAIN"/>
    <property type="match status" value="1"/>
</dbReference>
<evidence type="ECO:0000259" key="3">
    <source>
        <dbReference type="Pfam" id="PF00975"/>
    </source>
</evidence>
<comment type="caution">
    <text evidence="4">The sequence shown here is derived from an EMBL/GenBank/DDBJ whole genome shotgun (WGS) entry which is preliminary data.</text>
</comment>
<reference evidence="4" key="1">
    <citation type="submission" date="2023-01" db="EMBL/GenBank/DDBJ databases">
        <title>Metagenome sequencing of chrysophaentin producing Chrysophaeum taylorii.</title>
        <authorList>
            <person name="Davison J."/>
            <person name="Bewley C."/>
        </authorList>
    </citation>
    <scope>NUCLEOTIDE SEQUENCE</scope>
    <source>
        <strain evidence="4">NIES-1699</strain>
    </source>
</reference>
<evidence type="ECO:0000256" key="2">
    <source>
        <dbReference type="SAM" id="MobiDB-lite"/>
    </source>
</evidence>
<feature type="compositionally biased region" description="Acidic residues" evidence="2">
    <location>
        <begin position="433"/>
        <end position="442"/>
    </location>
</feature>
<feature type="region of interest" description="Disordered" evidence="2">
    <location>
        <begin position="234"/>
        <end position="255"/>
    </location>
</feature>
<feature type="region of interest" description="Disordered" evidence="2">
    <location>
        <begin position="277"/>
        <end position="312"/>
    </location>
</feature>
<dbReference type="Proteomes" id="UP001230188">
    <property type="component" value="Unassembled WGS sequence"/>
</dbReference>
<evidence type="ECO:0000313" key="5">
    <source>
        <dbReference type="Proteomes" id="UP001230188"/>
    </source>
</evidence>
<feature type="domain" description="Thioesterase" evidence="3">
    <location>
        <begin position="192"/>
        <end position="407"/>
    </location>
</feature>
<feature type="region of interest" description="Disordered" evidence="2">
    <location>
        <begin position="86"/>
        <end position="106"/>
    </location>
</feature>